<evidence type="ECO:0000313" key="2">
    <source>
        <dbReference type="EMBL" id="KAF7277852.1"/>
    </source>
</evidence>
<evidence type="ECO:0000256" key="1">
    <source>
        <dbReference type="SAM" id="MobiDB-lite"/>
    </source>
</evidence>
<feature type="region of interest" description="Disordered" evidence="1">
    <location>
        <begin position="31"/>
        <end position="55"/>
    </location>
</feature>
<dbReference type="EMBL" id="JAACXV010000412">
    <property type="protein sequence ID" value="KAF7277852.1"/>
    <property type="molecule type" value="Genomic_DNA"/>
</dbReference>
<accession>A0A834IF31</accession>
<proteinExistence type="predicted"/>
<gene>
    <name evidence="2" type="ORF">GWI33_009106</name>
</gene>
<reference evidence="2" key="1">
    <citation type="submission" date="2020-08" db="EMBL/GenBank/DDBJ databases">
        <title>Genome sequencing and assembly of the red palm weevil Rhynchophorus ferrugineus.</title>
        <authorList>
            <person name="Dias G.B."/>
            <person name="Bergman C.M."/>
            <person name="Manee M."/>
        </authorList>
    </citation>
    <scope>NUCLEOTIDE SEQUENCE</scope>
    <source>
        <strain evidence="2">AA-2017</strain>
        <tissue evidence="2">Whole larva</tissue>
    </source>
</reference>
<evidence type="ECO:0000313" key="3">
    <source>
        <dbReference type="Proteomes" id="UP000625711"/>
    </source>
</evidence>
<sequence length="92" mass="10661">MKHPKYPDQTAISHRNRDLYVVQVNRRFTTAPSSSVNSPFVVRPPPNRSLSPSSHVERYPYPLRHRIPQAWTDVWRPQRTALDSGICSHSMP</sequence>
<dbReference type="AlphaFoldDB" id="A0A834IF31"/>
<dbReference type="Proteomes" id="UP000625711">
    <property type="component" value="Unassembled WGS sequence"/>
</dbReference>
<protein>
    <submittedName>
        <fullName evidence="2">Uncharacterized protein</fullName>
    </submittedName>
</protein>
<comment type="caution">
    <text evidence="2">The sequence shown here is derived from an EMBL/GenBank/DDBJ whole genome shotgun (WGS) entry which is preliminary data.</text>
</comment>
<keyword evidence="3" id="KW-1185">Reference proteome</keyword>
<name>A0A834IF31_RHYFE</name>
<organism evidence="2 3">
    <name type="scientific">Rhynchophorus ferrugineus</name>
    <name type="common">Red palm weevil</name>
    <name type="synonym">Curculio ferrugineus</name>
    <dbReference type="NCBI Taxonomy" id="354439"/>
    <lineage>
        <taxon>Eukaryota</taxon>
        <taxon>Metazoa</taxon>
        <taxon>Ecdysozoa</taxon>
        <taxon>Arthropoda</taxon>
        <taxon>Hexapoda</taxon>
        <taxon>Insecta</taxon>
        <taxon>Pterygota</taxon>
        <taxon>Neoptera</taxon>
        <taxon>Endopterygota</taxon>
        <taxon>Coleoptera</taxon>
        <taxon>Polyphaga</taxon>
        <taxon>Cucujiformia</taxon>
        <taxon>Curculionidae</taxon>
        <taxon>Dryophthorinae</taxon>
        <taxon>Rhynchophorus</taxon>
    </lineage>
</organism>